<evidence type="ECO:0000256" key="4">
    <source>
        <dbReference type="ARBA" id="ARBA00022722"/>
    </source>
</evidence>
<evidence type="ECO:0000256" key="11">
    <source>
        <dbReference type="ARBA" id="ARBA00022839"/>
    </source>
</evidence>
<evidence type="ECO:0000256" key="1">
    <source>
        <dbReference type="ARBA" id="ARBA00000983"/>
    </source>
</evidence>
<evidence type="ECO:0000256" key="10">
    <source>
        <dbReference type="ARBA" id="ARBA00022833"/>
    </source>
</evidence>
<dbReference type="PANTHER" id="PTHR15749">
    <property type="entry name" value="FANCONI-ASSOCIATED NUCLEASE 1"/>
    <property type="match status" value="1"/>
</dbReference>
<dbReference type="GO" id="GO:0070336">
    <property type="term" value="F:flap-structured DNA binding"/>
    <property type="evidence" value="ECO:0007669"/>
    <property type="project" value="TreeGrafter"/>
</dbReference>
<feature type="domain" description="VRR-NUC" evidence="19">
    <location>
        <begin position="845"/>
        <end position="947"/>
    </location>
</feature>
<keyword evidence="5 17" id="KW-0479">Metal-binding</keyword>
<dbReference type="InterPro" id="IPR049132">
    <property type="entry name" value="FAN1-like_euk"/>
</dbReference>
<dbReference type="KEGG" id="ovi:T265_03354"/>
<dbReference type="EC" id="3.1.4.1" evidence="17"/>
<dbReference type="InterPro" id="IPR014883">
    <property type="entry name" value="VRR_NUC"/>
</dbReference>
<evidence type="ECO:0000256" key="17">
    <source>
        <dbReference type="RuleBase" id="RU365033"/>
    </source>
</evidence>
<comment type="similarity">
    <text evidence="3 17">Belongs to the FAN1 family.</text>
</comment>
<protein>
    <recommendedName>
        <fullName evidence="17">Fanconi-associated nuclease</fullName>
        <ecNumber evidence="17">3.1.4.1</ecNumber>
    </recommendedName>
</protein>
<comment type="function">
    <text evidence="17">Nuclease required for the repair of DNA interstrand cross-links (ICL). Acts as a 5'-3' exonuclease that anchors at a cut end of DNA and cleaves DNA successively at every third nucleotide, allowing to excise an ICL from one strand through flanking incisions.</text>
</comment>
<evidence type="ECO:0000256" key="2">
    <source>
        <dbReference type="ARBA" id="ARBA00004123"/>
    </source>
</evidence>
<comment type="subcellular location">
    <subcellularLocation>
        <location evidence="2 17">Nucleus</location>
    </subcellularLocation>
</comment>
<evidence type="ECO:0000259" key="19">
    <source>
        <dbReference type="SMART" id="SM00990"/>
    </source>
</evidence>
<keyword evidence="11" id="KW-0269">Exonuclease</keyword>
<dbReference type="SMART" id="SM00990">
    <property type="entry name" value="VRR_NUC"/>
    <property type="match status" value="1"/>
</dbReference>
<keyword evidence="8" id="KW-0863">Zinc-finger</keyword>
<keyword evidence="15 17" id="KW-0464">Manganese</keyword>
<evidence type="ECO:0000256" key="3">
    <source>
        <dbReference type="ARBA" id="ARBA00005533"/>
    </source>
</evidence>
<dbReference type="Pfam" id="PF08774">
    <property type="entry name" value="VRR_NUC"/>
    <property type="match status" value="1"/>
</dbReference>
<keyword evidence="12 17" id="KW-0460">Magnesium</keyword>
<evidence type="ECO:0000256" key="16">
    <source>
        <dbReference type="ARBA" id="ARBA00023242"/>
    </source>
</evidence>
<feature type="region of interest" description="Disordered" evidence="18">
    <location>
        <begin position="638"/>
        <end position="661"/>
    </location>
</feature>
<dbReference type="FunFam" id="3.40.1350.10:FF:000004">
    <property type="entry name" value="Fanconi-associated nuclease"/>
    <property type="match status" value="1"/>
</dbReference>
<dbReference type="GeneID" id="20317541"/>
<evidence type="ECO:0000256" key="9">
    <source>
        <dbReference type="ARBA" id="ARBA00022801"/>
    </source>
</evidence>
<reference evidence="20 21" key="1">
    <citation type="submission" date="2013-11" db="EMBL/GenBank/DDBJ databases">
        <title>Opisthorchis viverrini - life in the bile duct.</title>
        <authorList>
            <person name="Young N.D."/>
            <person name="Nagarajan N."/>
            <person name="Lin S.J."/>
            <person name="Korhonen P.K."/>
            <person name="Jex A.R."/>
            <person name="Hall R.S."/>
            <person name="Safavi-Hemami H."/>
            <person name="Kaewkong W."/>
            <person name="Bertrand D."/>
            <person name="Gao S."/>
            <person name="Seet Q."/>
            <person name="Wongkham S."/>
            <person name="Teh B.T."/>
            <person name="Wongkham C."/>
            <person name="Intapan P.M."/>
            <person name="Maleewong W."/>
            <person name="Yang X."/>
            <person name="Hu M."/>
            <person name="Wang Z."/>
            <person name="Hofmann A."/>
            <person name="Sternberg P.W."/>
            <person name="Tan P."/>
            <person name="Wang J."/>
            <person name="Gasser R.B."/>
        </authorList>
    </citation>
    <scope>NUCLEOTIDE SEQUENCE [LARGE SCALE GENOMIC DNA]</scope>
</reference>
<keyword evidence="9 17" id="KW-0378">Hydrolase</keyword>
<dbReference type="InterPro" id="IPR049126">
    <property type="entry name" value="FAN1-like_TPR"/>
</dbReference>
<dbReference type="GO" id="GO:0008409">
    <property type="term" value="F:5'-3' exonuclease activity"/>
    <property type="evidence" value="ECO:0007669"/>
    <property type="project" value="TreeGrafter"/>
</dbReference>
<comment type="cofactor">
    <cofactor evidence="17">
        <name>Mg(2+)</name>
        <dbReference type="ChEBI" id="CHEBI:18420"/>
    </cofactor>
    <cofactor evidence="17">
        <name>Mn(2+)</name>
        <dbReference type="ChEBI" id="CHEBI:29035"/>
    </cofactor>
</comment>
<dbReference type="InterPro" id="IPR033315">
    <property type="entry name" value="Fan1-like"/>
</dbReference>
<evidence type="ECO:0000313" key="20">
    <source>
        <dbReference type="EMBL" id="KER30200.1"/>
    </source>
</evidence>
<dbReference type="GO" id="GO:0017108">
    <property type="term" value="F:5'-flap endonuclease activity"/>
    <property type="evidence" value="ECO:0007669"/>
    <property type="project" value="TreeGrafter"/>
</dbReference>
<evidence type="ECO:0000256" key="5">
    <source>
        <dbReference type="ARBA" id="ARBA00022723"/>
    </source>
</evidence>
<evidence type="ECO:0000313" key="21">
    <source>
        <dbReference type="Proteomes" id="UP000054324"/>
    </source>
</evidence>
<organism evidence="20 21">
    <name type="scientific">Opisthorchis viverrini</name>
    <name type="common">Southeast Asian liver fluke</name>
    <dbReference type="NCBI Taxonomy" id="6198"/>
    <lineage>
        <taxon>Eukaryota</taxon>
        <taxon>Metazoa</taxon>
        <taxon>Spiralia</taxon>
        <taxon>Lophotrochozoa</taxon>
        <taxon>Platyhelminthes</taxon>
        <taxon>Trematoda</taxon>
        <taxon>Digenea</taxon>
        <taxon>Opisthorchiida</taxon>
        <taxon>Opisthorchiata</taxon>
        <taxon>Opisthorchiidae</taxon>
        <taxon>Opisthorchis</taxon>
    </lineage>
</organism>
<dbReference type="Gene3D" id="3.40.1350.10">
    <property type="match status" value="1"/>
</dbReference>
<dbReference type="AlphaFoldDB" id="A0A075A3T6"/>
<comment type="catalytic activity">
    <reaction evidence="1 17">
        <text>Hydrolytically removes 5'-nucleotides successively from the 3'-hydroxy termini of 3'-hydroxy-terminated oligonucleotides.</text>
        <dbReference type="EC" id="3.1.4.1"/>
    </reaction>
</comment>
<keyword evidence="7 17" id="KW-0227">DNA damage</keyword>
<dbReference type="STRING" id="6198.A0A075A3T6"/>
<keyword evidence="6" id="KW-0255">Endonuclease</keyword>
<evidence type="ECO:0000256" key="8">
    <source>
        <dbReference type="ARBA" id="ARBA00022771"/>
    </source>
</evidence>
<name>A0A075A3T6_OPIVI</name>
<dbReference type="GO" id="GO:0008270">
    <property type="term" value="F:zinc ion binding"/>
    <property type="evidence" value="ECO:0007669"/>
    <property type="project" value="UniProtKB-KW"/>
</dbReference>
<proteinExistence type="inferred from homology"/>
<dbReference type="CTD" id="20317541"/>
<dbReference type="CDD" id="cd22326">
    <property type="entry name" value="FAN1-like"/>
    <property type="match status" value="1"/>
</dbReference>
<evidence type="ECO:0000256" key="7">
    <source>
        <dbReference type="ARBA" id="ARBA00022763"/>
    </source>
</evidence>
<evidence type="ECO:0000256" key="12">
    <source>
        <dbReference type="ARBA" id="ARBA00022842"/>
    </source>
</evidence>
<dbReference type="PANTHER" id="PTHR15749:SF4">
    <property type="entry name" value="FANCONI-ASSOCIATED NUCLEASE 1"/>
    <property type="match status" value="1"/>
</dbReference>
<sequence>MLLAYSLPACKTLGIEILPRLHRRYCYSSLRHFKVQTILNDLNNSKQFCLPCVPVKCKLLLQDCVGPDTNLVISCEPTDVVNKLVSLGSCLSPDGLTKDEITPGTRKARRQHDTSLADRGSVKCCGQVVFTLHIRDGVTGCGRFVGNVFEHRCLRSVVRVWWEYVTNPKARQTIFWKSHCGDFAQFGHSMMVSIHEVDVKKLGLSGTSDKLVNTDPEFGISEFTPYAVQSLNDAILQISSDVLFSNLLSEDDRKFLVDFQRISEKAQLLSTRLFGRVQTFFEKGDFQKLVDNVPVDTILNELVSAGLDGLPSSEIIASLSRQKLEQLASKYNIKDWKKMKVPQLVVALQKTASVSPLGAFFGKQMDMESLFRSQISRVLGACWRPERARMRLLAGIIWLSSLGSDTAMPGPTRAKSIEAHLKTELYNMLLVRRKDIIYPAYEIKRTTGIYRTPKELHLHLDLLDTELRLEALITSKEYSSAMDIYDSMKPKLRDLLVNPVHAREDIPEFLRRFTAPYRALRILFMVVDLFERQRRYTDAVELIHWLLSLPNKSPDRCPLDSIGPCRAGRLITRLLVDQGTHIKQPLATLKVILGFMKLENNRMDASRACTCLRGGLRLTVQEQMNKLAVCVSSSESGQLDTVSQPKRRRLKKGNESLESGVELSERTTSCQRWSVPQLVTDLHMAPEVNVSAPVNASSKDIGANRPHYLWIEAASPKKSTCSPNKVGSPTKQPLEQHTLLLNVEQWTLRHYTSRLGFERGIHAESSIHHLLFTLLFYDILFDHSLPDVFYSYRQAAPLDLFSDDFYRSRKVAIDARLEEIENAALPTELHSPDMNPIIQRINNCWTDHYGERCLWTNWELLKKPDEVSELFWCLGPKVVHTVCRQLAMDFRTWKSGLPDLVVWTPHERRAKLVEVKGPGDQLSAQQIMWLDILVRAGADVEICHVSGESRNRSGLSQIPRILISKSSQSFSISKPSDIYL</sequence>
<dbReference type="InterPro" id="IPR011856">
    <property type="entry name" value="tRNA_endonuc-like_dom_sf"/>
</dbReference>
<evidence type="ECO:0000256" key="13">
    <source>
        <dbReference type="ARBA" id="ARBA00023054"/>
    </source>
</evidence>
<dbReference type="Proteomes" id="UP000054324">
    <property type="component" value="Unassembled WGS sequence"/>
</dbReference>
<keyword evidence="14 17" id="KW-0234">DNA repair</keyword>
<dbReference type="GO" id="GO:0004528">
    <property type="term" value="F:phosphodiesterase I activity"/>
    <property type="evidence" value="ECO:0007669"/>
    <property type="project" value="UniProtKB-EC"/>
</dbReference>
<dbReference type="GO" id="GO:0036297">
    <property type="term" value="P:interstrand cross-link repair"/>
    <property type="evidence" value="ECO:0007669"/>
    <property type="project" value="InterPro"/>
</dbReference>
<evidence type="ECO:0000256" key="6">
    <source>
        <dbReference type="ARBA" id="ARBA00022759"/>
    </source>
</evidence>
<dbReference type="GO" id="GO:0005634">
    <property type="term" value="C:nucleus"/>
    <property type="evidence" value="ECO:0007669"/>
    <property type="project" value="UniProtKB-SubCell"/>
</dbReference>
<keyword evidence="10" id="KW-0862">Zinc</keyword>
<accession>A0A075A3T6</accession>
<evidence type="ECO:0000256" key="18">
    <source>
        <dbReference type="SAM" id="MobiDB-lite"/>
    </source>
</evidence>
<keyword evidence="13" id="KW-0175">Coiled coil</keyword>
<dbReference type="EMBL" id="KL596665">
    <property type="protein sequence ID" value="KER30200.1"/>
    <property type="molecule type" value="Genomic_DNA"/>
</dbReference>
<dbReference type="Pfam" id="PF21170">
    <property type="entry name" value="FAN1_TPR"/>
    <property type="match status" value="1"/>
</dbReference>
<dbReference type="OrthoDB" id="76364at2759"/>
<evidence type="ECO:0000256" key="14">
    <source>
        <dbReference type="ARBA" id="ARBA00023204"/>
    </source>
</evidence>
<keyword evidence="16 17" id="KW-0539">Nucleus</keyword>
<evidence type="ECO:0000256" key="15">
    <source>
        <dbReference type="ARBA" id="ARBA00023211"/>
    </source>
</evidence>
<keyword evidence="4 17" id="KW-0540">Nuclease</keyword>
<gene>
    <name evidence="20" type="ORF">T265_03354</name>
</gene>
<dbReference type="RefSeq" id="XP_009166079.1">
    <property type="nucleotide sequence ID" value="XM_009167815.1"/>
</dbReference>
<keyword evidence="21" id="KW-1185">Reference proteome</keyword>